<proteinExistence type="predicted"/>
<sequence>MSETNAQNLNTQRLLNQLHNLSDVLTGRSAAGKSIQVVPAPEDDGQHRLAQRRLVEIATMLHPVAHKEQAWSQAIGEIAFPVAEQAEGQKRVLNAKGMTVDIAQGSVEISREAWGWVQNQTGGQLSPEGMGLTVSSRGANDIARRALALEDVASWEALTVPYEREHPGRGTGSSYQSGGRGRGRANGSGASPEVEAFFPMSFVRRAVAQIWVVIEELDLGIPYDGPSPHDTL</sequence>
<reference evidence="2" key="1">
    <citation type="submission" date="2024-06" db="EMBL/GenBank/DDBJ databases">
        <title>Genome Sequence of an extremely halophilic archaeon isolated from Permian era halite, Salado Formation, Carlsbad, New Mexico: Halobacterium sp. strain NMX12-1.</title>
        <authorList>
            <person name="Sotoa L."/>
            <person name="DasSarma P."/>
            <person name="Anton B.P."/>
            <person name="Vincze T."/>
            <person name="Verma I."/>
            <person name="Eralp B."/>
            <person name="Powers D.W."/>
            <person name="Dozier B.L."/>
            <person name="Roberts R.J."/>
            <person name="DasSarma S."/>
        </authorList>
    </citation>
    <scope>NUCLEOTIDE SEQUENCE</scope>
    <source>
        <strain evidence="2">NMX12-1</strain>
        <plasmid evidence="2">pNMX12-1_21</plasmid>
    </source>
</reference>
<name>A0AAU8CJS8_9EURY</name>
<evidence type="ECO:0000256" key="1">
    <source>
        <dbReference type="SAM" id="MobiDB-lite"/>
    </source>
</evidence>
<dbReference type="AlphaFoldDB" id="A0AAU8CJS8"/>
<evidence type="ECO:0000313" key="2">
    <source>
        <dbReference type="EMBL" id="XCF18377.1"/>
    </source>
</evidence>
<gene>
    <name evidence="2" type="ORF">ABSL23_17395</name>
</gene>
<keyword evidence="2" id="KW-0614">Plasmid</keyword>
<protein>
    <submittedName>
        <fullName evidence="2">Uncharacterized protein</fullName>
    </submittedName>
</protein>
<dbReference type="KEGG" id="hanx:ABSL23_17395"/>
<dbReference type="EMBL" id="CP159207">
    <property type="protein sequence ID" value="XCF18377.1"/>
    <property type="molecule type" value="Genomic_DNA"/>
</dbReference>
<accession>A0AAU8CJS8</accession>
<dbReference type="RefSeq" id="WP_353635646.1">
    <property type="nucleotide sequence ID" value="NZ_CP159207.1"/>
</dbReference>
<feature type="region of interest" description="Disordered" evidence="1">
    <location>
        <begin position="163"/>
        <end position="190"/>
    </location>
</feature>
<organism evidence="2">
    <name type="scientific">Halobacterium sp. NMX12-1</name>
    <dbReference type="NCBI Taxonomy" id="3166650"/>
    <lineage>
        <taxon>Archaea</taxon>
        <taxon>Methanobacteriati</taxon>
        <taxon>Methanobacteriota</taxon>
        <taxon>Stenosarchaea group</taxon>
        <taxon>Halobacteria</taxon>
        <taxon>Halobacteriales</taxon>
        <taxon>Halobacteriaceae</taxon>
        <taxon>Halobacterium</taxon>
    </lineage>
</organism>
<geneLocation type="plasmid" evidence="2">
    <name>pNMX12-1_21</name>
</geneLocation>
<dbReference type="GeneID" id="91110962"/>